<dbReference type="PANTHER" id="PTHR34296">
    <property type="entry name" value="TRANSCRIPTIONAL ACTIVATOR PROTEIN MED"/>
    <property type="match status" value="1"/>
</dbReference>
<evidence type="ECO:0000256" key="4">
    <source>
        <dbReference type="ARBA" id="ARBA00022729"/>
    </source>
</evidence>
<comment type="caution">
    <text evidence="9">The sequence shown here is derived from an EMBL/GenBank/DDBJ whole genome shotgun (WGS) entry which is preliminary data.</text>
</comment>
<evidence type="ECO:0000256" key="3">
    <source>
        <dbReference type="ARBA" id="ARBA00022475"/>
    </source>
</evidence>
<evidence type="ECO:0000313" key="10">
    <source>
        <dbReference type="Proteomes" id="UP000641932"/>
    </source>
</evidence>
<name>A0A918DU00_9ACTN</name>
<keyword evidence="5" id="KW-0472">Membrane</keyword>
<dbReference type="AlphaFoldDB" id="A0A918DU00"/>
<reference evidence="9" key="1">
    <citation type="journal article" date="2014" name="Int. J. Syst. Evol. Microbiol.">
        <title>Complete genome sequence of Corynebacterium casei LMG S-19264T (=DSM 44701T), isolated from a smear-ripened cheese.</title>
        <authorList>
            <consortium name="US DOE Joint Genome Institute (JGI-PGF)"/>
            <person name="Walter F."/>
            <person name="Albersmeier A."/>
            <person name="Kalinowski J."/>
            <person name="Ruckert C."/>
        </authorList>
    </citation>
    <scope>NUCLEOTIDE SEQUENCE</scope>
    <source>
        <strain evidence="9">CGMCC 4.7201</strain>
    </source>
</reference>
<comment type="similarity">
    <text evidence="2">Belongs to the BMP lipoprotein family.</text>
</comment>
<evidence type="ECO:0000256" key="6">
    <source>
        <dbReference type="ARBA" id="ARBA00023288"/>
    </source>
</evidence>
<sequence>MRQVTKLAAVTLVGALALTATACGGSSSSSKSSGDKGVGLAFDVGGRGDNSFNDASYAGMQKAMDEFHIKGKSLTPREGESEDDKVQRLVQLAKEGYNPVVGVGVVYSGAVKKVSQQFPKTSFAVIDAADNKGPNIANLVFTEEQSSYLVGVAAALQTKTNTVGFIGGVKFPLIQKFEAGFVQGVHDTNPKVKVLVKYLASPPNFSKGFGDPTEGANAAKGQLDSKADVIYSAAGASGDGAIKVISQSGKTAWAIGVDKDQYKQPSLAPYKKIILTSAMKDAEGAVYNFVKSVVKDKKPQVGVVPHSLSDGGVDYAKSNPTLTDNKAAVDKIEAAKKKIINGEIKVRTTP</sequence>
<gene>
    <name evidence="9" type="ORF">GCM10012280_11830</name>
</gene>
<proteinExistence type="inferred from homology"/>
<keyword evidence="10" id="KW-1185">Reference proteome</keyword>
<evidence type="ECO:0000259" key="8">
    <source>
        <dbReference type="Pfam" id="PF02608"/>
    </source>
</evidence>
<dbReference type="Gene3D" id="3.40.50.2300">
    <property type="match status" value="2"/>
</dbReference>
<dbReference type="InterPro" id="IPR028082">
    <property type="entry name" value="Peripla_BP_I"/>
</dbReference>
<dbReference type="InterPro" id="IPR003760">
    <property type="entry name" value="PnrA-like"/>
</dbReference>
<feature type="signal peptide" evidence="7">
    <location>
        <begin position="1"/>
        <end position="22"/>
    </location>
</feature>
<reference evidence="9" key="2">
    <citation type="submission" date="2020-09" db="EMBL/GenBank/DDBJ databases">
        <authorList>
            <person name="Sun Q."/>
            <person name="Zhou Y."/>
        </authorList>
    </citation>
    <scope>NUCLEOTIDE SEQUENCE</scope>
    <source>
        <strain evidence="9">CGMCC 4.7201</strain>
    </source>
</reference>
<organism evidence="9 10">
    <name type="scientific">Wenjunlia tyrosinilytica</name>
    <dbReference type="NCBI Taxonomy" id="1544741"/>
    <lineage>
        <taxon>Bacteria</taxon>
        <taxon>Bacillati</taxon>
        <taxon>Actinomycetota</taxon>
        <taxon>Actinomycetes</taxon>
        <taxon>Kitasatosporales</taxon>
        <taxon>Streptomycetaceae</taxon>
        <taxon>Wenjunlia</taxon>
    </lineage>
</organism>
<dbReference type="Proteomes" id="UP000641932">
    <property type="component" value="Unassembled WGS sequence"/>
</dbReference>
<dbReference type="Pfam" id="PF02608">
    <property type="entry name" value="Bmp"/>
    <property type="match status" value="1"/>
</dbReference>
<dbReference type="CDD" id="cd06354">
    <property type="entry name" value="PBP1_PrnA-like"/>
    <property type="match status" value="1"/>
</dbReference>
<comment type="subcellular location">
    <subcellularLocation>
        <location evidence="1">Cell membrane</location>
        <topology evidence="1">Lipid-anchor</topology>
    </subcellularLocation>
</comment>
<evidence type="ECO:0000256" key="5">
    <source>
        <dbReference type="ARBA" id="ARBA00023136"/>
    </source>
</evidence>
<feature type="domain" description="ABC transporter substrate-binding protein PnrA-like" evidence="8">
    <location>
        <begin position="41"/>
        <end position="347"/>
    </location>
</feature>
<dbReference type="RefSeq" id="WP_189130449.1">
    <property type="nucleotide sequence ID" value="NZ_BMMS01000004.1"/>
</dbReference>
<accession>A0A918DU00</accession>
<dbReference type="PROSITE" id="PS51257">
    <property type="entry name" value="PROKAR_LIPOPROTEIN"/>
    <property type="match status" value="1"/>
</dbReference>
<keyword evidence="6" id="KW-0449">Lipoprotein</keyword>
<evidence type="ECO:0000256" key="7">
    <source>
        <dbReference type="SAM" id="SignalP"/>
    </source>
</evidence>
<dbReference type="SUPFAM" id="SSF53822">
    <property type="entry name" value="Periplasmic binding protein-like I"/>
    <property type="match status" value="1"/>
</dbReference>
<keyword evidence="4 7" id="KW-0732">Signal</keyword>
<dbReference type="PANTHER" id="PTHR34296:SF2">
    <property type="entry name" value="ABC TRANSPORTER GUANOSINE-BINDING PROTEIN NUPN"/>
    <property type="match status" value="1"/>
</dbReference>
<evidence type="ECO:0000313" key="9">
    <source>
        <dbReference type="EMBL" id="GGO83261.1"/>
    </source>
</evidence>
<protein>
    <submittedName>
        <fullName evidence="9">BMP family ABC transporter substrate-binding protein</fullName>
    </submittedName>
</protein>
<dbReference type="EMBL" id="BMMS01000004">
    <property type="protein sequence ID" value="GGO83261.1"/>
    <property type="molecule type" value="Genomic_DNA"/>
</dbReference>
<keyword evidence="3" id="KW-1003">Cell membrane</keyword>
<dbReference type="GO" id="GO:0005886">
    <property type="term" value="C:plasma membrane"/>
    <property type="evidence" value="ECO:0007669"/>
    <property type="project" value="UniProtKB-SubCell"/>
</dbReference>
<dbReference type="InterPro" id="IPR050957">
    <property type="entry name" value="BMP_lipoprotein"/>
</dbReference>
<feature type="chain" id="PRO_5039126728" evidence="7">
    <location>
        <begin position="23"/>
        <end position="350"/>
    </location>
</feature>
<evidence type="ECO:0000256" key="2">
    <source>
        <dbReference type="ARBA" id="ARBA00008610"/>
    </source>
</evidence>
<evidence type="ECO:0000256" key="1">
    <source>
        <dbReference type="ARBA" id="ARBA00004193"/>
    </source>
</evidence>